<comment type="similarity">
    <text evidence="2 6">Belongs to the UPF0677 family.</text>
</comment>
<evidence type="ECO:0000256" key="4">
    <source>
        <dbReference type="ARBA" id="ARBA00022679"/>
    </source>
</evidence>
<dbReference type="InterPro" id="IPR011610">
    <property type="entry name" value="SAM_mthyl_Trfase_ML2640-like"/>
</dbReference>
<dbReference type="Pfam" id="PF04072">
    <property type="entry name" value="LCM"/>
    <property type="match status" value="1"/>
</dbReference>
<evidence type="ECO:0000256" key="2">
    <source>
        <dbReference type="ARBA" id="ARBA00008138"/>
    </source>
</evidence>
<dbReference type="EMBL" id="CP142149">
    <property type="protein sequence ID" value="WSE31432.1"/>
    <property type="molecule type" value="Genomic_DNA"/>
</dbReference>
<comment type="function">
    <text evidence="1 6">Exhibits S-adenosyl-L-methionine-dependent methyltransferase activity.</text>
</comment>
<keyword evidence="8" id="KW-1185">Reference proteome</keyword>
<dbReference type="Gene3D" id="3.40.50.150">
    <property type="entry name" value="Vaccinia Virus protein VP39"/>
    <property type="match status" value="1"/>
</dbReference>
<sequence length="270" mass="29239">MTEPSFTALTAAAARAAHLIVDAGPKIFVDEFAAPLLGDRADELLAYHRHRGDHPVLAGARTQVLCRSRYAEARLGELTQCVVLGAGLDTFAHRAPAIRVFEVDLPHTQEWKRRQLAGSGLTEPASRTFVPLDLATGDLVEALVNHGFDLARPTLVTWLGVTMYLGEAAITRTLRAVAGLAPGTRLVADYFLPARLRDDAGAQYADAVSAVAAQGGEPWRSCFSPDELTELLRANGFTTVRHVHQRDHDVWPRPDALRPAELSVLADATV</sequence>
<dbReference type="InterPro" id="IPR007213">
    <property type="entry name" value="Ppm1/Ppm2/Tcmp"/>
</dbReference>
<dbReference type="GO" id="GO:0032259">
    <property type="term" value="P:methylation"/>
    <property type="evidence" value="ECO:0007669"/>
    <property type="project" value="UniProtKB-KW"/>
</dbReference>
<gene>
    <name evidence="7" type="ORF">VSH64_04830</name>
</gene>
<dbReference type="SUPFAM" id="SSF53335">
    <property type="entry name" value="S-adenosyl-L-methionine-dependent methyltransferases"/>
    <property type="match status" value="1"/>
</dbReference>
<dbReference type="InterPro" id="IPR029063">
    <property type="entry name" value="SAM-dependent_MTases_sf"/>
</dbReference>
<dbReference type="NCBIfam" id="TIGR00027">
    <property type="entry name" value="mthyl_TIGR00027"/>
    <property type="match status" value="1"/>
</dbReference>
<evidence type="ECO:0000256" key="3">
    <source>
        <dbReference type="ARBA" id="ARBA00022603"/>
    </source>
</evidence>
<accession>A0ABZ1IB46</accession>
<reference evidence="7 8" key="1">
    <citation type="journal article" date="2015" name="Int. J. Syst. Evol. Microbiol.">
        <title>Amycolatopsis rhabdoformis sp. nov., an actinomycete isolated from a tropical forest soil.</title>
        <authorList>
            <person name="Souza W.R."/>
            <person name="Silva R.E."/>
            <person name="Goodfellow M."/>
            <person name="Busarakam K."/>
            <person name="Figueiro F.S."/>
            <person name="Ferreira D."/>
            <person name="Rodrigues-Filho E."/>
            <person name="Moraes L.A.B."/>
            <person name="Zucchi T.D."/>
        </authorList>
    </citation>
    <scope>NUCLEOTIDE SEQUENCE [LARGE SCALE GENOMIC DNA]</scope>
    <source>
        <strain evidence="7 8">NCIMB 14900</strain>
    </source>
</reference>
<evidence type="ECO:0000256" key="6">
    <source>
        <dbReference type="RuleBase" id="RU362030"/>
    </source>
</evidence>
<dbReference type="GO" id="GO:0008168">
    <property type="term" value="F:methyltransferase activity"/>
    <property type="evidence" value="ECO:0007669"/>
    <property type="project" value="UniProtKB-KW"/>
</dbReference>
<keyword evidence="5 6" id="KW-0949">S-adenosyl-L-methionine</keyword>
<name>A0ABZ1IB46_9PSEU</name>
<keyword evidence="3 6" id="KW-0489">Methyltransferase</keyword>
<evidence type="ECO:0000313" key="7">
    <source>
        <dbReference type="EMBL" id="WSE31432.1"/>
    </source>
</evidence>
<dbReference type="PANTHER" id="PTHR43619">
    <property type="entry name" value="S-ADENOSYL-L-METHIONINE-DEPENDENT METHYLTRANSFERASE YKTD-RELATED"/>
    <property type="match status" value="1"/>
</dbReference>
<keyword evidence="4 7" id="KW-0808">Transferase</keyword>
<dbReference type="RefSeq" id="WP_326834239.1">
    <property type="nucleotide sequence ID" value="NZ_CP142149.1"/>
</dbReference>
<proteinExistence type="inferred from homology"/>
<evidence type="ECO:0000256" key="1">
    <source>
        <dbReference type="ARBA" id="ARBA00003907"/>
    </source>
</evidence>
<organism evidence="7 8">
    <name type="scientific">Amycolatopsis rhabdoformis</name>
    <dbReference type="NCBI Taxonomy" id="1448059"/>
    <lineage>
        <taxon>Bacteria</taxon>
        <taxon>Bacillati</taxon>
        <taxon>Actinomycetota</taxon>
        <taxon>Actinomycetes</taxon>
        <taxon>Pseudonocardiales</taxon>
        <taxon>Pseudonocardiaceae</taxon>
        <taxon>Amycolatopsis</taxon>
    </lineage>
</organism>
<evidence type="ECO:0000313" key="8">
    <source>
        <dbReference type="Proteomes" id="UP001330812"/>
    </source>
</evidence>
<dbReference type="Proteomes" id="UP001330812">
    <property type="component" value="Chromosome"/>
</dbReference>
<evidence type="ECO:0000256" key="5">
    <source>
        <dbReference type="ARBA" id="ARBA00022691"/>
    </source>
</evidence>
<protein>
    <recommendedName>
        <fullName evidence="6">S-adenosyl-L-methionine-dependent methyltransferase</fullName>
        <ecNumber evidence="6">2.1.1.-</ecNumber>
    </recommendedName>
</protein>
<dbReference type="PANTHER" id="PTHR43619:SF2">
    <property type="entry name" value="S-ADENOSYL-L-METHIONINE-DEPENDENT METHYLTRANSFERASES SUPERFAMILY PROTEIN"/>
    <property type="match status" value="1"/>
</dbReference>
<dbReference type="EC" id="2.1.1.-" evidence="6"/>